<dbReference type="Gene3D" id="1.20.1250.20">
    <property type="entry name" value="MFS general substrate transporter like domains"/>
    <property type="match status" value="1"/>
</dbReference>
<dbReference type="InterPro" id="IPR036259">
    <property type="entry name" value="MFS_trans_sf"/>
</dbReference>
<feature type="transmembrane region" description="Helical" evidence="5">
    <location>
        <begin position="466"/>
        <end position="488"/>
    </location>
</feature>
<keyword evidence="3 5" id="KW-1133">Transmembrane helix</keyword>
<evidence type="ECO:0000313" key="8">
    <source>
        <dbReference type="Proteomes" id="UP000199727"/>
    </source>
</evidence>
<feature type="transmembrane region" description="Helical" evidence="5">
    <location>
        <begin position="174"/>
        <end position="196"/>
    </location>
</feature>
<comment type="subcellular location">
    <subcellularLocation>
        <location evidence="1">Membrane</location>
        <topology evidence="1">Multi-pass membrane protein</topology>
    </subcellularLocation>
</comment>
<keyword evidence="4 5" id="KW-0472">Membrane</keyword>
<dbReference type="FunFam" id="1.20.1250.20:FF:000759">
    <property type="entry name" value="Drug transporter, putative"/>
    <property type="match status" value="1"/>
</dbReference>
<feature type="transmembrane region" description="Helical" evidence="5">
    <location>
        <begin position="302"/>
        <end position="322"/>
    </location>
</feature>
<protein>
    <submittedName>
        <fullName evidence="7">Drug transporter</fullName>
    </submittedName>
</protein>
<keyword evidence="2 5" id="KW-0812">Transmembrane</keyword>
<feature type="transmembrane region" description="Helical" evidence="5">
    <location>
        <begin position="419"/>
        <end position="446"/>
    </location>
</feature>
<feature type="domain" description="Major facilitator superfamily (MFS) profile" evidence="6">
    <location>
        <begin position="176"/>
        <end position="626"/>
    </location>
</feature>
<dbReference type="SUPFAM" id="SSF103473">
    <property type="entry name" value="MFS general substrate transporter"/>
    <property type="match status" value="1"/>
</dbReference>
<dbReference type="PROSITE" id="PS00216">
    <property type="entry name" value="SUGAR_TRANSPORT_1"/>
    <property type="match status" value="1"/>
</dbReference>
<name>A0A854Q7G5_CRYNE</name>
<dbReference type="InterPro" id="IPR020846">
    <property type="entry name" value="MFS_dom"/>
</dbReference>
<dbReference type="PANTHER" id="PTHR23502:SF134">
    <property type="entry name" value="MAJOR FACILITATOR SUPERFAMILY (MFS) PROFILE DOMAIN-CONTAINING PROTEIN-RELATED"/>
    <property type="match status" value="1"/>
</dbReference>
<dbReference type="GO" id="GO:0042908">
    <property type="term" value="P:xenobiotic transport"/>
    <property type="evidence" value="ECO:0007669"/>
    <property type="project" value="UniProtKB-ARBA"/>
</dbReference>
<evidence type="ECO:0000256" key="2">
    <source>
        <dbReference type="ARBA" id="ARBA00022692"/>
    </source>
</evidence>
<dbReference type="GO" id="GO:0022857">
    <property type="term" value="F:transmembrane transporter activity"/>
    <property type="evidence" value="ECO:0007669"/>
    <property type="project" value="InterPro"/>
</dbReference>
<reference evidence="7 8" key="1">
    <citation type="submission" date="2017-06" db="EMBL/GenBank/DDBJ databases">
        <title>Global population genomics of the pathogenic fungus Cryptococcus neoformans var. grubii.</title>
        <authorList>
            <person name="Cuomo C."/>
            <person name="Litvintseva A."/>
            <person name="Chen Y."/>
            <person name="Young S."/>
            <person name="Zeng Q."/>
            <person name="Chapman S."/>
            <person name="Gujja S."/>
            <person name="Saif S."/>
            <person name="Birren B."/>
        </authorList>
    </citation>
    <scope>NUCLEOTIDE SEQUENCE [LARGE SCALE GENOMIC DNA]</scope>
    <source>
        <strain evidence="7 8">Tu259-1</strain>
    </source>
</reference>
<dbReference type="GO" id="GO:0140115">
    <property type="term" value="P:export across plasma membrane"/>
    <property type="evidence" value="ECO:0007669"/>
    <property type="project" value="UniProtKB-ARBA"/>
</dbReference>
<accession>A0A854Q7G5</accession>
<feature type="transmembrane region" description="Helical" evidence="5">
    <location>
        <begin position="500"/>
        <end position="521"/>
    </location>
</feature>
<evidence type="ECO:0000256" key="5">
    <source>
        <dbReference type="SAM" id="Phobius"/>
    </source>
</evidence>
<dbReference type="OrthoDB" id="5376138at2759"/>
<feature type="transmembrane region" description="Helical" evidence="5">
    <location>
        <begin position="334"/>
        <end position="352"/>
    </location>
</feature>
<dbReference type="Proteomes" id="UP000199727">
    <property type="component" value="Unassembled WGS sequence"/>
</dbReference>
<dbReference type="Pfam" id="PF07690">
    <property type="entry name" value="MFS_1"/>
    <property type="match status" value="1"/>
</dbReference>
<dbReference type="InterPro" id="IPR005829">
    <property type="entry name" value="Sugar_transporter_CS"/>
</dbReference>
<sequence>MPSVLPGEEGPPSTSVPVPDCDACPPPSTTCCQDQIQKESAAVDPIIPATSTIILQASPDLSLRCKYECNEKANLTDEGKQLHNDGCASSTRTVSEETLPEFQSSSLPPGCTWGPKLTPDLLNALKLDPSHYPSTTSSVGTSVGSSETVPRIIWVSFPPNSPHNPFFFSRTRKLGITAVATCFTLLTSVNVSAYSIGETSMCRDLGISAETAAVGLGIYCFGFAITPMILAPLSEEFGRRWTYVAAVFIFFVFHIMMAAAKNLATMLIARIIQGCAGSVGSTLVGGTIADIYIPVQRGLPSAVFAFAAIAGSGMGPVIFAWVESTTRLEWRWIWWIQSMTIGALFPFILLIMRETRESVILRRRAAKLRKEHQPGEKNEKADQNLFQAPDGVVGRFTAWSEMNRIGLWEAMRTSALRPFTFLVVEPVVAFFALWMSIAWGVLYIQIGGLPYVFRNIYAFSTNQVGLIYLSLVIGALIGFFANFVQDAIYRRRVHLDGVEARLYAPMVAGITFALGCFLFGFTSLQSIYWLVPCIGIVIIIASCLTIYISAFVYLSECYGSYASSAIAGQSFLRNAFGGAFSMFTVKMYTAITPRWTIFTWGVVALILAMVPFIAFYKGTVIRAHSKYSKILMREERERIEREKEKIEDREGERSI</sequence>
<evidence type="ECO:0000256" key="3">
    <source>
        <dbReference type="ARBA" id="ARBA00022989"/>
    </source>
</evidence>
<gene>
    <name evidence="7" type="ORF">C361_06050</name>
</gene>
<evidence type="ECO:0000313" key="7">
    <source>
        <dbReference type="EMBL" id="OXG13903.1"/>
    </source>
</evidence>
<dbReference type="InterPro" id="IPR011701">
    <property type="entry name" value="MFS"/>
</dbReference>
<dbReference type="EMBL" id="AMKT01000078">
    <property type="protein sequence ID" value="OXG13903.1"/>
    <property type="molecule type" value="Genomic_DNA"/>
</dbReference>
<organism evidence="7 8">
    <name type="scientific">Cryptococcus neoformans Tu259-1</name>
    <dbReference type="NCBI Taxonomy" id="1230072"/>
    <lineage>
        <taxon>Eukaryota</taxon>
        <taxon>Fungi</taxon>
        <taxon>Dikarya</taxon>
        <taxon>Basidiomycota</taxon>
        <taxon>Agaricomycotina</taxon>
        <taxon>Tremellomycetes</taxon>
        <taxon>Tremellales</taxon>
        <taxon>Cryptococcaceae</taxon>
        <taxon>Cryptococcus</taxon>
        <taxon>Cryptococcus neoformans species complex</taxon>
    </lineage>
</organism>
<evidence type="ECO:0000256" key="1">
    <source>
        <dbReference type="ARBA" id="ARBA00004141"/>
    </source>
</evidence>
<feature type="transmembrane region" description="Helical" evidence="5">
    <location>
        <begin position="527"/>
        <end position="554"/>
    </location>
</feature>
<dbReference type="PROSITE" id="PS50850">
    <property type="entry name" value="MFS"/>
    <property type="match status" value="1"/>
</dbReference>
<proteinExistence type="predicted"/>
<comment type="caution">
    <text evidence="7">The sequence shown here is derived from an EMBL/GenBank/DDBJ whole genome shotgun (WGS) entry which is preliminary data.</text>
</comment>
<feature type="transmembrane region" description="Helical" evidence="5">
    <location>
        <begin position="216"/>
        <end position="234"/>
    </location>
</feature>
<dbReference type="AlphaFoldDB" id="A0A854Q7G5"/>
<feature type="transmembrane region" description="Helical" evidence="5">
    <location>
        <begin position="575"/>
        <end position="591"/>
    </location>
</feature>
<dbReference type="PANTHER" id="PTHR23502">
    <property type="entry name" value="MAJOR FACILITATOR SUPERFAMILY"/>
    <property type="match status" value="1"/>
</dbReference>
<feature type="transmembrane region" description="Helical" evidence="5">
    <location>
        <begin position="241"/>
        <end position="259"/>
    </location>
</feature>
<evidence type="ECO:0000259" key="6">
    <source>
        <dbReference type="PROSITE" id="PS50850"/>
    </source>
</evidence>
<evidence type="ECO:0000256" key="4">
    <source>
        <dbReference type="ARBA" id="ARBA00023136"/>
    </source>
</evidence>
<feature type="transmembrane region" description="Helical" evidence="5">
    <location>
        <begin position="597"/>
        <end position="616"/>
    </location>
</feature>
<dbReference type="GO" id="GO:0005886">
    <property type="term" value="C:plasma membrane"/>
    <property type="evidence" value="ECO:0007669"/>
    <property type="project" value="TreeGrafter"/>
</dbReference>